<comment type="caution">
    <text evidence="1">The sequence shown here is derived from an EMBL/GenBank/DDBJ whole genome shotgun (WGS) entry which is preliminary data.</text>
</comment>
<proteinExistence type="predicted"/>
<accession>A0A2I0HMQ5</accession>
<sequence>MEDLHFDFGLTFVIAKPLGNCFKEDELGDDEVVGEEGVAEGLLWRALGIGSLEEAEVELRVFLAAEEGGEPRRRYGLREGHSHRPLDLKVPFPPMAPSLPPYLNYVHRPDFFIFGWGRLKSLTSPPPSNIRRTRSSIYGDLKIRTAAFPPLRATQRDLSCTWELTSTVKLMLSNYVQRFLSLPTRCTEWFLRVWIVGSACGSCTWQQTVSRHHSRPDISSLSELQVLSLVSNGFSGSFPWCYIKNMRGLQVQLVVGDSRSDSSPSFPEEISRPPRPRSALHVKLHYRRESCRLQDLGPTDPAAFLSLRDEEGRALLQILLHYRPSHHCWERSVVAVYSGSDSQLREAFCLLKVGRDGHE</sequence>
<evidence type="ECO:0000313" key="2">
    <source>
        <dbReference type="Proteomes" id="UP000233551"/>
    </source>
</evidence>
<dbReference type="EMBL" id="PGOL01007115">
    <property type="protein sequence ID" value="PKI33037.1"/>
    <property type="molecule type" value="Genomic_DNA"/>
</dbReference>
<name>A0A2I0HMQ5_PUNGR</name>
<reference evidence="1 2" key="1">
    <citation type="submission" date="2017-11" db="EMBL/GenBank/DDBJ databases">
        <title>De-novo sequencing of pomegranate (Punica granatum L.) genome.</title>
        <authorList>
            <person name="Akparov Z."/>
            <person name="Amiraslanov A."/>
            <person name="Hajiyeva S."/>
            <person name="Abbasov M."/>
            <person name="Kaur K."/>
            <person name="Hamwieh A."/>
            <person name="Solovyev V."/>
            <person name="Salamov A."/>
            <person name="Braich B."/>
            <person name="Kosarev P."/>
            <person name="Mahmoud A."/>
            <person name="Hajiyev E."/>
            <person name="Babayeva S."/>
            <person name="Izzatullayeva V."/>
            <person name="Mammadov A."/>
            <person name="Mammadov A."/>
            <person name="Sharifova S."/>
            <person name="Ojaghi J."/>
            <person name="Eynullazada K."/>
            <person name="Bayramov B."/>
            <person name="Abdulazimova A."/>
            <person name="Shahmuradov I."/>
        </authorList>
    </citation>
    <scope>NUCLEOTIDE SEQUENCE [LARGE SCALE GENOMIC DNA]</scope>
    <source>
        <strain evidence="2">cv. AG2017</strain>
        <tissue evidence="1">Leaf</tissue>
    </source>
</reference>
<organism evidence="1 2">
    <name type="scientific">Punica granatum</name>
    <name type="common">Pomegranate</name>
    <dbReference type="NCBI Taxonomy" id="22663"/>
    <lineage>
        <taxon>Eukaryota</taxon>
        <taxon>Viridiplantae</taxon>
        <taxon>Streptophyta</taxon>
        <taxon>Embryophyta</taxon>
        <taxon>Tracheophyta</taxon>
        <taxon>Spermatophyta</taxon>
        <taxon>Magnoliopsida</taxon>
        <taxon>eudicotyledons</taxon>
        <taxon>Gunneridae</taxon>
        <taxon>Pentapetalae</taxon>
        <taxon>rosids</taxon>
        <taxon>malvids</taxon>
        <taxon>Myrtales</taxon>
        <taxon>Lythraceae</taxon>
        <taxon>Punica</taxon>
    </lineage>
</organism>
<keyword evidence="2" id="KW-1185">Reference proteome</keyword>
<dbReference type="AlphaFoldDB" id="A0A2I0HMQ5"/>
<evidence type="ECO:0000313" key="1">
    <source>
        <dbReference type="EMBL" id="PKI33037.1"/>
    </source>
</evidence>
<gene>
    <name evidence="1" type="ORF">CRG98_046579</name>
</gene>
<dbReference type="Proteomes" id="UP000233551">
    <property type="component" value="Unassembled WGS sequence"/>
</dbReference>
<protein>
    <submittedName>
        <fullName evidence="1">Uncharacterized protein</fullName>
    </submittedName>
</protein>